<keyword evidence="4 7" id="KW-1133">Transmembrane helix</keyword>
<dbReference type="InterPro" id="IPR006143">
    <property type="entry name" value="RND_pump_MFP"/>
</dbReference>
<dbReference type="InterPro" id="IPR058625">
    <property type="entry name" value="MdtA-like_BSH"/>
</dbReference>
<dbReference type="AlphaFoldDB" id="A0A157ZQX3"/>
<name>A0A157ZQX3_9BURK</name>
<keyword evidence="3 7" id="KW-0812">Transmembrane</keyword>
<feature type="domain" description="Multidrug resistance protein MdtA-like alpha-helical hairpin" evidence="8">
    <location>
        <begin position="87"/>
        <end position="151"/>
    </location>
</feature>
<accession>A0A157ZQX3</accession>
<evidence type="ECO:0000313" key="12">
    <source>
        <dbReference type="Proteomes" id="UP000054596"/>
    </source>
</evidence>
<dbReference type="InterPro" id="IPR050393">
    <property type="entry name" value="MFP_Efflux_Pump"/>
</dbReference>
<evidence type="ECO:0000259" key="8">
    <source>
        <dbReference type="Pfam" id="PF25876"/>
    </source>
</evidence>
<evidence type="ECO:0000256" key="4">
    <source>
        <dbReference type="ARBA" id="ARBA00022989"/>
    </source>
</evidence>
<dbReference type="Gene3D" id="2.40.30.170">
    <property type="match status" value="1"/>
</dbReference>
<comment type="similarity">
    <text evidence="2">Belongs to the membrane fusion protein (MFP) (TC 8.A.1) family.</text>
</comment>
<dbReference type="GO" id="GO:0022857">
    <property type="term" value="F:transmembrane transporter activity"/>
    <property type="evidence" value="ECO:0007669"/>
    <property type="project" value="InterPro"/>
</dbReference>
<feature type="domain" description="Multidrug resistance protein MdtA-like barrel-sandwich hybrid" evidence="9">
    <location>
        <begin position="46"/>
        <end position="185"/>
    </location>
</feature>
<dbReference type="STRING" id="1777143.AWB82_01120"/>
<evidence type="ECO:0000256" key="1">
    <source>
        <dbReference type="ARBA" id="ARBA00004167"/>
    </source>
</evidence>
<dbReference type="Pfam" id="PF25963">
    <property type="entry name" value="Beta-barrel_AAEA"/>
    <property type="match status" value="1"/>
</dbReference>
<dbReference type="SUPFAM" id="SSF111369">
    <property type="entry name" value="HlyD-like secretion proteins"/>
    <property type="match status" value="1"/>
</dbReference>
<comment type="subcellular location">
    <subcellularLocation>
        <location evidence="1">Membrane</location>
        <topology evidence="1">Single-pass membrane protein</topology>
    </subcellularLocation>
</comment>
<dbReference type="InterPro" id="IPR058634">
    <property type="entry name" value="AaeA-lik-b-barrel"/>
</dbReference>
<dbReference type="GO" id="GO:0016020">
    <property type="term" value="C:membrane"/>
    <property type="evidence" value="ECO:0007669"/>
    <property type="project" value="InterPro"/>
</dbReference>
<evidence type="ECO:0000256" key="2">
    <source>
        <dbReference type="ARBA" id="ARBA00009477"/>
    </source>
</evidence>
<evidence type="ECO:0000313" key="11">
    <source>
        <dbReference type="EMBL" id="SAK47920.1"/>
    </source>
</evidence>
<dbReference type="EMBL" id="FCOJ02000005">
    <property type="protein sequence ID" value="SAK47920.1"/>
    <property type="molecule type" value="Genomic_DNA"/>
</dbReference>
<evidence type="ECO:0000256" key="6">
    <source>
        <dbReference type="SAM" id="MobiDB-lite"/>
    </source>
</evidence>
<proteinExistence type="inferred from homology"/>
<feature type="transmembrane region" description="Helical" evidence="7">
    <location>
        <begin position="7"/>
        <end position="28"/>
    </location>
</feature>
<comment type="caution">
    <text evidence="11">The sequence shown here is derived from an EMBL/GenBank/DDBJ whole genome shotgun (WGS) entry which is preliminary data.</text>
</comment>
<keyword evidence="12" id="KW-1185">Reference proteome</keyword>
<feature type="compositionally biased region" description="Basic and acidic residues" evidence="6">
    <location>
        <begin position="340"/>
        <end position="351"/>
    </location>
</feature>
<feature type="region of interest" description="Disordered" evidence="6">
    <location>
        <begin position="331"/>
        <end position="351"/>
    </location>
</feature>
<evidence type="ECO:0000256" key="3">
    <source>
        <dbReference type="ARBA" id="ARBA00022692"/>
    </source>
</evidence>
<protein>
    <submittedName>
        <fullName evidence="11">RND family efflux transporter MFP subunit</fullName>
    </submittedName>
</protein>
<evidence type="ECO:0000256" key="7">
    <source>
        <dbReference type="SAM" id="Phobius"/>
    </source>
</evidence>
<gene>
    <name evidence="11" type="ORF">AWB82_01120</name>
</gene>
<keyword evidence="5 7" id="KW-0472">Membrane</keyword>
<dbReference type="PANTHER" id="PTHR30367">
    <property type="entry name" value="P-HYDROXYBENZOIC ACID EFFLUX PUMP SUBUNIT AAEA-RELATED"/>
    <property type="match status" value="1"/>
</dbReference>
<sequence>MNLLHRFLRIGLTAVAVLIALIAIWYVWTYYERDPRTRNGHVRADVVGVTTDVSGIITSVEVSADQRVKKGDLLFQVDRARFTIAAERARANLESAEASLVYARQQASRNRALRGLVPEQTIDQSDSTLRTGTASVDQARAALASAELDLERSSVRASVNGVVSYAELRPGAYATAGQGMLALVDTDSLRVEGYFQETRLKHVHVGDRAEVLLMGEDKPFYGRVSSVTSAVNDSDTSIGSNHLPSIAPNFAWVRLAQRIPVRIKLDPQYISDALVPGRSATVLILGPDAAKQHGASPASEPRNERGPSLAQTCVARGRVCARERMLVLPSRRSGLSESRGNGRDAERRERQGVLAGVAAGSVVASL</sequence>
<reference evidence="11" key="1">
    <citation type="submission" date="2016-01" db="EMBL/GenBank/DDBJ databases">
        <authorList>
            <person name="Peeters C."/>
        </authorList>
    </citation>
    <scope>NUCLEOTIDE SEQUENCE [LARGE SCALE GENOMIC DNA]</scope>
    <source>
        <strain evidence="11">LMG 29325</strain>
    </source>
</reference>
<dbReference type="PANTHER" id="PTHR30367:SF12">
    <property type="entry name" value="P-HYDROXYBENZOIC ACID EFFLUX PUMP SUBUNIT AAEA"/>
    <property type="match status" value="1"/>
</dbReference>
<dbReference type="InterPro" id="IPR058624">
    <property type="entry name" value="MdtA-like_HH"/>
</dbReference>
<dbReference type="Pfam" id="PF25917">
    <property type="entry name" value="BSH_RND"/>
    <property type="match status" value="1"/>
</dbReference>
<dbReference type="NCBIfam" id="TIGR01730">
    <property type="entry name" value="RND_mfp"/>
    <property type="match status" value="1"/>
</dbReference>
<organism evidence="11 12">
    <name type="scientific">Caballeronia glebae</name>
    <dbReference type="NCBI Taxonomy" id="1777143"/>
    <lineage>
        <taxon>Bacteria</taxon>
        <taxon>Pseudomonadati</taxon>
        <taxon>Pseudomonadota</taxon>
        <taxon>Betaproteobacteria</taxon>
        <taxon>Burkholderiales</taxon>
        <taxon>Burkholderiaceae</taxon>
        <taxon>Caballeronia</taxon>
    </lineage>
</organism>
<evidence type="ECO:0000259" key="10">
    <source>
        <dbReference type="Pfam" id="PF25963"/>
    </source>
</evidence>
<dbReference type="Pfam" id="PF25876">
    <property type="entry name" value="HH_MFP_RND"/>
    <property type="match status" value="1"/>
</dbReference>
<dbReference type="Gene3D" id="2.40.50.100">
    <property type="match status" value="1"/>
</dbReference>
<dbReference type="Proteomes" id="UP000054596">
    <property type="component" value="Unassembled WGS sequence"/>
</dbReference>
<evidence type="ECO:0000256" key="5">
    <source>
        <dbReference type="ARBA" id="ARBA00023136"/>
    </source>
</evidence>
<evidence type="ECO:0000259" key="9">
    <source>
        <dbReference type="Pfam" id="PF25917"/>
    </source>
</evidence>
<feature type="domain" description="p-hydroxybenzoic acid efflux pump subunit AaeA-like beta-barrel" evidence="10">
    <location>
        <begin position="188"/>
        <end position="284"/>
    </location>
</feature>